<dbReference type="KEGG" id="vg:80456723"/>
<sequence>MSQANPFIRPDKDYGAVSADDRLRALDSFNLEQCRAALSVPGLQKTVEKKLHSRIRQLNKEAR</sequence>
<organism evidence="1 2">
    <name type="scientific">Pseudomonas phage UMP151</name>
    <dbReference type="NCBI Taxonomy" id="2580353"/>
    <lineage>
        <taxon>Viruses</taxon>
        <taxon>Duplodnaviria</taxon>
        <taxon>Heunggongvirae</taxon>
        <taxon>Uroviricota</taxon>
        <taxon>Caudoviricetes</taxon>
        <taxon>Guarnerosvirinae</taxon>
        <taxon>Torontovirus</taxon>
        <taxon>Torontovirus UMP151</taxon>
    </lineage>
</organism>
<dbReference type="GeneID" id="80456723"/>
<dbReference type="Proteomes" id="UP000317107">
    <property type="component" value="Genome"/>
</dbReference>
<reference evidence="1 2" key="1">
    <citation type="submission" date="2019-05" db="EMBL/GenBank/DDBJ databases">
        <title>Genome sequence for Pseudomonas phage UMP151 from the female bladder microbiota.</title>
        <authorList>
            <person name="Johnson G."/>
            <person name="Putonti C."/>
        </authorList>
    </citation>
    <scope>NUCLEOTIDE SEQUENCE [LARGE SCALE GENOMIC DNA]</scope>
</reference>
<evidence type="ECO:0000313" key="2">
    <source>
        <dbReference type="Proteomes" id="UP000317107"/>
    </source>
</evidence>
<name>A0A4Y6EJR5_9CAUD</name>
<accession>A0A4Y6EJR5</accession>
<dbReference type="EMBL" id="MK934841">
    <property type="protein sequence ID" value="QDF14973.1"/>
    <property type="molecule type" value="Genomic_DNA"/>
</dbReference>
<protein>
    <submittedName>
        <fullName evidence="1">Uncharacterized protein</fullName>
    </submittedName>
</protein>
<evidence type="ECO:0000313" key="1">
    <source>
        <dbReference type="EMBL" id="QDF14973.1"/>
    </source>
</evidence>
<proteinExistence type="predicted"/>
<dbReference type="RefSeq" id="YP_010773834.1">
    <property type="nucleotide sequence ID" value="NC_074747.1"/>
</dbReference>
<keyword evidence="2" id="KW-1185">Reference proteome</keyword>